<proteinExistence type="predicted"/>
<keyword evidence="2" id="KW-0614">Plasmid</keyword>
<feature type="region of interest" description="Disordered" evidence="1">
    <location>
        <begin position="71"/>
        <end position="90"/>
    </location>
</feature>
<feature type="region of interest" description="Disordered" evidence="1">
    <location>
        <begin position="1"/>
        <end position="56"/>
    </location>
</feature>
<geneLocation type="plasmid" evidence="3">
    <name>pp27494_1</name>
</geneLocation>
<dbReference type="Proteomes" id="UP000077829">
    <property type="component" value="Plasmid pP27494_1"/>
</dbReference>
<evidence type="ECO:0000313" key="3">
    <source>
        <dbReference type="Proteomes" id="UP000077829"/>
    </source>
</evidence>
<reference evidence="2 3" key="1">
    <citation type="submission" date="2016-05" db="EMBL/GenBank/DDBJ databases">
        <title>Complete genome sequence of Pseudomonas antarctica PAMC 27494.</title>
        <authorList>
            <person name="Lee J."/>
        </authorList>
    </citation>
    <scope>NUCLEOTIDE SEQUENCE [LARGE SCALE GENOMIC DNA]</scope>
    <source>
        <strain evidence="2 3">PAMC 27494</strain>
        <plasmid evidence="3">Plasmid pp27494_1</plasmid>
    </source>
</reference>
<gene>
    <name evidence="2" type="ORF">A7J50_5955</name>
</gene>
<feature type="compositionally biased region" description="Low complexity" evidence="1">
    <location>
        <begin position="77"/>
        <end position="86"/>
    </location>
</feature>
<organism evidence="2 3">
    <name type="scientific">Pseudomonas antarctica</name>
    <dbReference type="NCBI Taxonomy" id="219572"/>
    <lineage>
        <taxon>Bacteria</taxon>
        <taxon>Pseudomonadati</taxon>
        <taxon>Pseudomonadota</taxon>
        <taxon>Gammaproteobacteria</taxon>
        <taxon>Pseudomonadales</taxon>
        <taxon>Pseudomonadaceae</taxon>
        <taxon>Pseudomonas</taxon>
    </lineage>
</organism>
<protein>
    <submittedName>
        <fullName evidence="2">Type III secretion protein</fullName>
    </submittedName>
</protein>
<name>A0A172ZAH3_9PSED</name>
<dbReference type="CDD" id="cd17468">
    <property type="entry name" value="T3SS_HrpP_C"/>
    <property type="match status" value="1"/>
</dbReference>
<dbReference type="PATRIC" id="fig|219572.3.peg.6110"/>
<dbReference type="AlphaFoldDB" id="A0A172ZAH3"/>
<sequence length="184" mass="19777">MRTEPIKHLAPPPAPVKTAAVPATPYPTGNPAPKRNDVLRNRQADSRVLSDSSPQLDADGVLFEQLIAPLPGEQDDQSGSQDGGSSHFSMFTPIEGVPTQLVDELALRLPDVGNRPFSATLLMPNLGKVQIQAQKNPSHWAIRLSFSRRDVLGRLGRHQPACEEAFSQALGHAVELSLQPAGDA</sequence>
<accession>A0A172ZAH3</accession>
<dbReference type="InterPro" id="IPR049757">
    <property type="entry name" value="T3SS_HrpP-like_C"/>
</dbReference>
<evidence type="ECO:0000256" key="1">
    <source>
        <dbReference type="SAM" id="MobiDB-lite"/>
    </source>
</evidence>
<dbReference type="RefSeq" id="WP_064455093.1">
    <property type="nucleotide sequence ID" value="NZ_CP015601.1"/>
</dbReference>
<dbReference type="EMBL" id="CP015601">
    <property type="protein sequence ID" value="ANF89271.1"/>
    <property type="molecule type" value="Genomic_DNA"/>
</dbReference>
<dbReference type="KEGG" id="panr:A7J50_5955"/>
<evidence type="ECO:0000313" key="2">
    <source>
        <dbReference type="EMBL" id="ANF89271.1"/>
    </source>
</evidence>
<feature type="compositionally biased region" description="Basic and acidic residues" evidence="1">
    <location>
        <begin position="34"/>
        <end position="45"/>
    </location>
</feature>